<name>A0ABU6Q2W4_9FABA</name>
<protein>
    <submittedName>
        <fullName evidence="2">Uncharacterized protein</fullName>
    </submittedName>
</protein>
<keyword evidence="3" id="KW-1185">Reference proteome</keyword>
<feature type="region of interest" description="Disordered" evidence="1">
    <location>
        <begin position="166"/>
        <end position="194"/>
    </location>
</feature>
<organism evidence="2 3">
    <name type="scientific">Stylosanthes scabra</name>
    <dbReference type="NCBI Taxonomy" id="79078"/>
    <lineage>
        <taxon>Eukaryota</taxon>
        <taxon>Viridiplantae</taxon>
        <taxon>Streptophyta</taxon>
        <taxon>Embryophyta</taxon>
        <taxon>Tracheophyta</taxon>
        <taxon>Spermatophyta</taxon>
        <taxon>Magnoliopsida</taxon>
        <taxon>eudicotyledons</taxon>
        <taxon>Gunneridae</taxon>
        <taxon>Pentapetalae</taxon>
        <taxon>rosids</taxon>
        <taxon>fabids</taxon>
        <taxon>Fabales</taxon>
        <taxon>Fabaceae</taxon>
        <taxon>Papilionoideae</taxon>
        <taxon>50 kb inversion clade</taxon>
        <taxon>dalbergioids sensu lato</taxon>
        <taxon>Dalbergieae</taxon>
        <taxon>Pterocarpus clade</taxon>
        <taxon>Stylosanthes</taxon>
    </lineage>
</organism>
<dbReference type="EMBL" id="JASCZI010000005">
    <property type="protein sequence ID" value="MED6106178.1"/>
    <property type="molecule type" value="Genomic_DNA"/>
</dbReference>
<feature type="compositionally biased region" description="Low complexity" evidence="1">
    <location>
        <begin position="167"/>
        <end position="179"/>
    </location>
</feature>
<dbReference type="Proteomes" id="UP001341840">
    <property type="component" value="Unassembled WGS sequence"/>
</dbReference>
<proteinExistence type="predicted"/>
<evidence type="ECO:0000313" key="2">
    <source>
        <dbReference type="EMBL" id="MED6106178.1"/>
    </source>
</evidence>
<evidence type="ECO:0000256" key="1">
    <source>
        <dbReference type="SAM" id="MobiDB-lite"/>
    </source>
</evidence>
<reference evidence="2 3" key="1">
    <citation type="journal article" date="2023" name="Plants (Basel)">
        <title>Bridging the Gap: Combining Genomics and Transcriptomics Approaches to Understand Stylosanthes scabra, an Orphan Legume from the Brazilian Caatinga.</title>
        <authorList>
            <person name="Ferreira-Neto J.R.C."/>
            <person name="da Silva M.D."/>
            <person name="Binneck E."/>
            <person name="de Melo N.F."/>
            <person name="da Silva R.H."/>
            <person name="de Melo A.L.T.M."/>
            <person name="Pandolfi V."/>
            <person name="Bustamante F.O."/>
            <person name="Brasileiro-Vidal A.C."/>
            <person name="Benko-Iseppon A.M."/>
        </authorList>
    </citation>
    <scope>NUCLEOTIDE SEQUENCE [LARGE SCALE GENOMIC DNA]</scope>
    <source>
        <tissue evidence="2">Leaves</tissue>
    </source>
</reference>
<feature type="region of interest" description="Disordered" evidence="1">
    <location>
        <begin position="90"/>
        <end position="114"/>
    </location>
</feature>
<gene>
    <name evidence="2" type="ORF">PIB30_002630</name>
</gene>
<evidence type="ECO:0000313" key="3">
    <source>
        <dbReference type="Proteomes" id="UP001341840"/>
    </source>
</evidence>
<feature type="compositionally biased region" description="Low complexity" evidence="1">
    <location>
        <begin position="90"/>
        <end position="106"/>
    </location>
</feature>
<accession>A0ABU6Q2W4</accession>
<comment type="caution">
    <text evidence="2">The sequence shown here is derived from an EMBL/GenBank/DDBJ whole genome shotgun (WGS) entry which is preliminary data.</text>
</comment>
<sequence>MQVKVEAIYYGKIWVSDVVMSPHCEDLKIEFLHDKDYFGSLANPNRNCTVPMQWKQITAHPVVSPSPQPCLLRRRRFSFAAGVSKSVSTASSSVTRSSSSSRHQQASPPPLLHHRRRRQLRVLSLLRVPLTAQKSLPSTVAEEHSRTVVLASPLLLDLDLIVSGHHSAAPSPSSRPAVPLTHRRPFSRCQSSDS</sequence>